<evidence type="ECO:0000256" key="10">
    <source>
        <dbReference type="RuleBase" id="RU363032"/>
    </source>
</evidence>
<dbReference type="Proteomes" id="UP000199006">
    <property type="component" value="Unassembled WGS sequence"/>
</dbReference>
<protein>
    <recommendedName>
        <fullName evidence="9">Glutathione transport system permease protein GsiC</fullName>
    </recommendedName>
</protein>
<comment type="similarity">
    <text evidence="2 10">Belongs to the binding-protein-dependent transport system permease family.</text>
</comment>
<keyword evidence="3 10" id="KW-0813">Transport</keyword>
<dbReference type="InterPro" id="IPR045621">
    <property type="entry name" value="BPD_transp_1_N"/>
</dbReference>
<feature type="domain" description="ABC transmembrane type-1" evidence="11">
    <location>
        <begin position="97"/>
        <end position="300"/>
    </location>
</feature>
<feature type="transmembrane region" description="Helical" evidence="10">
    <location>
        <begin position="283"/>
        <end position="303"/>
    </location>
</feature>
<dbReference type="EMBL" id="FOTI01000001">
    <property type="protein sequence ID" value="SFL05961.1"/>
    <property type="molecule type" value="Genomic_DNA"/>
</dbReference>
<evidence type="ECO:0000256" key="9">
    <source>
        <dbReference type="ARBA" id="ARBA00041107"/>
    </source>
</evidence>
<accession>A0A1I4EP71</accession>
<keyword evidence="6 10" id="KW-1133">Transmembrane helix</keyword>
<evidence type="ECO:0000313" key="13">
    <source>
        <dbReference type="Proteomes" id="UP000199006"/>
    </source>
</evidence>
<keyword evidence="4" id="KW-1003">Cell membrane</keyword>
<evidence type="ECO:0000256" key="7">
    <source>
        <dbReference type="ARBA" id="ARBA00023136"/>
    </source>
</evidence>
<keyword evidence="5 10" id="KW-0812">Transmembrane</keyword>
<feature type="transmembrane region" description="Helical" evidence="10">
    <location>
        <begin position="103"/>
        <end position="125"/>
    </location>
</feature>
<evidence type="ECO:0000256" key="8">
    <source>
        <dbReference type="ARBA" id="ARBA00037215"/>
    </source>
</evidence>
<evidence type="ECO:0000256" key="2">
    <source>
        <dbReference type="ARBA" id="ARBA00009306"/>
    </source>
</evidence>
<dbReference type="Gene3D" id="1.10.3720.10">
    <property type="entry name" value="MetI-like"/>
    <property type="match status" value="1"/>
</dbReference>
<evidence type="ECO:0000256" key="3">
    <source>
        <dbReference type="ARBA" id="ARBA00022448"/>
    </source>
</evidence>
<evidence type="ECO:0000256" key="4">
    <source>
        <dbReference type="ARBA" id="ARBA00022475"/>
    </source>
</evidence>
<dbReference type="Pfam" id="PF19300">
    <property type="entry name" value="BPD_transp_1_N"/>
    <property type="match status" value="1"/>
</dbReference>
<dbReference type="SUPFAM" id="SSF161098">
    <property type="entry name" value="MetI-like"/>
    <property type="match status" value="1"/>
</dbReference>
<dbReference type="PROSITE" id="PS50928">
    <property type="entry name" value="ABC_TM1"/>
    <property type="match status" value="1"/>
</dbReference>
<feature type="transmembrane region" description="Helical" evidence="10">
    <location>
        <begin position="173"/>
        <end position="193"/>
    </location>
</feature>
<proteinExistence type="inferred from homology"/>
<feature type="transmembrane region" description="Helical" evidence="10">
    <location>
        <begin position="132"/>
        <end position="158"/>
    </location>
</feature>
<dbReference type="STRING" id="29563.SAMN02983006_00015"/>
<evidence type="ECO:0000256" key="6">
    <source>
        <dbReference type="ARBA" id="ARBA00022989"/>
    </source>
</evidence>
<keyword evidence="13" id="KW-1185">Reference proteome</keyword>
<sequence length="310" mass="34158">MLKYFSRRIIQAIITIFVLLTILFFVMNVLPGDAALLAGDLRMAKNEAVIANIRAKWGLDQPLAIRYFTYIKNLLHGDLGTSYRTSTAVTKLLFPKLINTLKIVFIAFLLAVIVGISLGFIAALNRGKLLDIILMVIAILGISMPRFWLGLMLMYYFAVIKNILPAAGTGNGAFTYLILPALTLSIPMIALIARTTRSAVLDEINHDHVRTAKAKGISQLKVNFKHILRNALTSIITIIGLQLGTILANTVVVEKVFAWPGIGVLVVNSIFKRDIPAMQGCILVFAIGFIVINLTVDLLYAFLDPRISYS</sequence>
<evidence type="ECO:0000256" key="5">
    <source>
        <dbReference type="ARBA" id="ARBA00022692"/>
    </source>
</evidence>
<gene>
    <name evidence="12" type="ORF">SAMN02983006_00015</name>
</gene>
<dbReference type="RefSeq" id="WP_089857773.1">
    <property type="nucleotide sequence ID" value="NZ_FOTI01000001.1"/>
</dbReference>
<dbReference type="PANTHER" id="PTHR43163:SF5">
    <property type="entry name" value="GLUTATHIONE TRANSPORT SYSTEM PERMEASE PROTEIN GSIC"/>
    <property type="match status" value="1"/>
</dbReference>
<keyword evidence="7 10" id="KW-0472">Membrane</keyword>
<dbReference type="GO" id="GO:0005886">
    <property type="term" value="C:plasma membrane"/>
    <property type="evidence" value="ECO:0007669"/>
    <property type="project" value="UniProtKB-SubCell"/>
</dbReference>
<dbReference type="OrthoDB" id="9773221at2"/>
<evidence type="ECO:0000313" key="12">
    <source>
        <dbReference type="EMBL" id="SFL05961.1"/>
    </source>
</evidence>
<dbReference type="InterPro" id="IPR000515">
    <property type="entry name" value="MetI-like"/>
</dbReference>
<evidence type="ECO:0000256" key="1">
    <source>
        <dbReference type="ARBA" id="ARBA00004651"/>
    </source>
</evidence>
<comment type="function">
    <text evidence="8">Part of the ABC transporter complex GsiABCD involved in glutathione import. Probably responsible for the translocation of the substrate across the membrane.</text>
</comment>
<evidence type="ECO:0000259" key="11">
    <source>
        <dbReference type="PROSITE" id="PS50928"/>
    </source>
</evidence>
<comment type="subcellular location">
    <subcellularLocation>
        <location evidence="1 10">Cell membrane</location>
        <topology evidence="1 10">Multi-pass membrane protein</topology>
    </subcellularLocation>
</comment>
<dbReference type="AlphaFoldDB" id="A0A1I4EP71"/>
<dbReference type="InterPro" id="IPR035906">
    <property type="entry name" value="MetI-like_sf"/>
</dbReference>
<name>A0A1I4EP71_9FIRM</name>
<dbReference type="CDD" id="cd06261">
    <property type="entry name" value="TM_PBP2"/>
    <property type="match status" value="1"/>
</dbReference>
<feature type="transmembrane region" description="Helical" evidence="10">
    <location>
        <begin position="12"/>
        <end position="30"/>
    </location>
</feature>
<organism evidence="12 13">
    <name type="scientific">Halanaerobium salsuginis</name>
    <dbReference type="NCBI Taxonomy" id="29563"/>
    <lineage>
        <taxon>Bacteria</taxon>
        <taxon>Bacillati</taxon>
        <taxon>Bacillota</taxon>
        <taxon>Clostridia</taxon>
        <taxon>Halanaerobiales</taxon>
        <taxon>Halanaerobiaceae</taxon>
        <taxon>Halanaerobium</taxon>
    </lineage>
</organism>
<dbReference type="GO" id="GO:0055085">
    <property type="term" value="P:transmembrane transport"/>
    <property type="evidence" value="ECO:0007669"/>
    <property type="project" value="InterPro"/>
</dbReference>
<reference evidence="12 13" key="1">
    <citation type="submission" date="2016-10" db="EMBL/GenBank/DDBJ databases">
        <authorList>
            <person name="de Groot N.N."/>
        </authorList>
    </citation>
    <scope>NUCLEOTIDE SEQUENCE [LARGE SCALE GENOMIC DNA]</scope>
    <source>
        <strain evidence="12 13">ATCC 51327</strain>
    </source>
</reference>
<dbReference type="Pfam" id="PF00528">
    <property type="entry name" value="BPD_transp_1"/>
    <property type="match status" value="1"/>
</dbReference>
<feature type="transmembrane region" description="Helical" evidence="10">
    <location>
        <begin position="231"/>
        <end position="250"/>
    </location>
</feature>
<dbReference type="PANTHER" id="PTHR43163">
    <property type="entry name" value="DIPEPTIDE TRANSPORT SYSTEM PERMEASE PROTEIN DPPB-RELATED"/>
    <property type="match status" value="1"/>
</dbReference>